<protein>
    <recommendedName>
        <fullName evidence="4">5-formyltetrahydrofolate cyclo-ligase</fullName>
        <ecNumber evidence="4">6.3.3.2</ecNumber>
    </recommendedName>
</protein>
<evidence type="ECO:0000313" key="6">
    <source>
        <dbReference type="Proteomes" id="UP001652432"/>
    </source>
</evidence>
<dbReference type="Gene3D" id="3.40.50.10420">
    <property type="entry name" value="NagB/RpiA/CoA transferase-like"/>
    <property type="match status" value="1"/>
</dbReference>
<comment type="catalytic activity">
    <reaction evidence="4">
        <text>(6S)-5-formyl-5,6,7,8-tetrahydrofolate + ATP = (6R)-5,10-methenyltetrahydrofolate + ADP + phosphate</text>
        <dbReference type="Rhea" id="RHEA:10488"/>
        <dbReference type="ChEBI" id="CHEBI:30616"/>
        <dbReference type="ChEBI" id="CHEBI:43474"/>
        <dbReference type="ChEBI" id="CHEBI:57455"/>
        <dbReference type="ChEBI" id="CHEBI:57457"/>
        <dbReference type="ChEBI" id="CHEBI:456216"/>
        <dbReference type="EC" id="6.3.3.2"/>
    </reaction>
</comment>
<keyword evidence="5" id="KW-0436">Ligase</keyword>
<accession>A0ABT2SZP7</accession>
<keyword evidence="2 4" id="KW-0547">Nucleotide-binding</keyword>
<dbReference type="GO" id="GO:0030272">
    <property type="term" value="F:5-formyltetrahydrofolate cyclo-ligase activity"/>
    <property type="evidence" value="ECO:0007669"/>
    <property type="project" value="UniProtKB-EC"/>
</dbReference>
<keyword evidence="3 4" id="KW-0067">ATP-binding</keyword>
<keyword evidence="6" id="KW-1185">Reference proteome</keyword>
<sequence length="198" mass="22737">MENKSRMHKQGIRSKYLGYRDALGAEVRLQKSMQIWENIRKQPEFQEAENVLVYMDYRSEVMTTGLVEEMFLSEAPKHVFAPVVEGMTISFYEIRSLSDLHSGYQDIREPQEDKGKLFTEEIAGQKTLVLVPGSVFDRSGNRMGYGKGFYDRFLKAFPSVKSAGLAFDVQIAPVTIPCEEQDRRVDMVITESEVIRHI</sequence>
<keyword evidence="4" id="KW-0460">Magnesium</keyword>
<comment type="similarity">
    <text evidence="1 4">Belongs to the 5-formyltetrahydrofolate cyclo-ligase family.</text>
</comment>
<dbReference type="Pfam" id="PF01812">
    <property type="entry name" value="5-FTHF_cyc-lig"/>
    <property type="match status" value="1"/>
</dbReference>
<evidence type="ECO:0000256" key="3">
    <source>
        <dbReference type="ARBA" id="ARBA00022840"/>
    </source>
</evidence>
<comment type="caution">
    <text evidence="5">The sequence shown here is derived from an EMBL/GenBank/DDBJ whole genome shotgun (WGS) entry which is preliminary data.</text>
</comment>
<gene>
    <name evidence="5" type="ORF">OCV77_02925</name>
</gene>
<evidence type="ECO:0000256" key="4">
    <source>
        <dbReference type="RuleBase" id="RU361279"/>
    </source>
</evidence>
<dbReference type="InterPro" id="IPR002698">
    <property type="entry name" value="FTHF_cligase"/>
</dbReference>
<dbReference type="Proteomes" id="UP001652432">
    <property type="component" value="Unassembled WGS sequence"/>
</dbReference>
<dbReference type="PANTHER" id="PTHR23407:SF1">
    <property type="entry name" value="5-FORMYLTETRAHYDROFOLATE CYCLO-LIGASE"/>
    <property type="match status" value="1"/>
</dbReference>
<dbReference type="EMBL" id="JAOQKJ010000002">
    <property type="protein sequence ID" value="MCU6743464.1"/>
    <property type="molecule type" value="Genomic_DNA"/>
</dbReference>
<proteinExistence type="inferred from homology"/>
<dbReference type="InterPro" id="IPR037171">
    <property type="entry name" value="NagB/RpiA_transferase-like"/>
</dbReference>
<dbReference type="PANTHER" id="PTHR23407">
    <property type="entry name" value="ATPASE INHIBITOR/5-FORMYLTETRAHYDROFOLATE CYCLO-LIGASE"/>
    <property type="match status" value="1"/>
</dbReference>
<keyword evidence="4" id="KW-0479">Metal-binding</keyword>
<dbReference type="SUPFAM" id="SSF100950">
    <property type="entry name" value="NagB/RpiA/CoA transferase-like"/>
    <property type="match status" value="1"/>
</dbReference>
<evidence type="ECO:0000256" key="1">
    <source>
        <dbReference type="ARBA" id="ARBA00010638"/>
    </source>
</evidence>
<name>A0ABT2SZP7_9FIRM</name>
<organism evidence="5 6">
    <name type="scientific">Suilimivivens aceti</name>
    <dbReference type="NCBI Taxonomy" id="2981774"/>
    <lineage>
        <taxon>Bacteria</taxon>
        <taxon>Bacillati</taxon>
        <taxon>Bacillota</taxon>
        <taxon>Clostridia</taxon>
        <taxon>Lachnospirales</taxon>
        <taxon>Lachnospiraceae</taxon>
        <taxon>Suilimivivens</taxon>
    </lineage>
</organism>
<dbReference type="InterPro" id="IPR024185">
    <property type="entry name" value="FTHF_cligase-like_sf"/>
</dbReference>
<comment type="cofactor">
    <cofactor evidence="4">
        <name>Mg(2+)</name>
        <dbReference type="ChEBI" id="CHEBI:18420"/>
    </cofactor>
</comment>
<dbReference type="EC" id="6.3.3.2" evidence="4"/>
<dbReference type="PIRSF" id="PIRSF006806">
    <property type="entry name" value="FTHF_cligase"/>
    <property type="match status" value="1"/>
</dbReference>
<dbReference type="NCBIfam" id="TIGR02727">
    <property type="entry name" value="MTHFS_bact"/>
    <property type="match status" value="1"/>
</dbReference>
<dbReference type="RefSeq" id="WP_262573202.1">
    <property type="nucleotide sequence ID" value="NZ_JAOQKJ010000002.1"/>
</dbReference>
<evidence type="ECO:0000313" key="5">
    <source>
        <dbReference type="EMBL" id="MCU6743464.1"/>
    </source>
</evidence>
<reference evidence="5 6" key="1">
    <citation type="journal article" date="2021" name="ISME Commun">
        <title>Automated analysis of genomic sequences facilitates high-throughput and comprehensive description of bacteria.</title>
        <authorList>
            <person name="Hitch T.C.A."/>
        </authorList>
    </citation>
    <scope>NUCLEOTIDE SEQUENCE [LARGE SCALE GENOMIC DNA]</scope>
    <source>
        <strain evidence="5 6">Sanger_18</strain>
    </source>
</reference>
<evidence type="ECO:0000256" key="2">
    <source>
        <dbReference type="ARBA" id="ARBA00022741"/>
    </source>
</evidence>